<comment type="subcellular location">
    <subcellularLocation>
        <location evidence="1">Cell membrane</location>
        <topology evidence="1">Multi-pass membrane protein</topology>
    </subcellularLocation>
</comment>
<evidence type="ECO:0000256" key="5">
    <source>
        <dbReference type="ARBA" id="ARBA00022989"/>
    </source>
</evidence>
<evidence type="ECO:0000313" key="9">
    <source>
        <dbReference type="EMBL" id="ART79324.1"/>
    </source>
</evidence>
<dbReference type="EMBL" id="CP021376">
    <property type="protein sequence ID" value="ART79324.1"/>
    <property type="molecule type" value="Genomic_DNA"/>
</dbReference>
<dbReference type="PANTHER" id="PTHR20855">
    <property type="entry name" value="ADIPOR/PROGESTIN RECEPTOR-RELATED"/>
    <property type="match status" value="1"/>
</dbReference>
<gene>
    <name evidence="9" type="ORF">CBP12_03480</name>
</gene>
<dbReference type="KEGG" id="ocm:CBP12_03480"/>
<keyword evidence="5 8" id="KW-1133">Transmembrane helix</keyword>
<dbReference type="PANTHER" id="PTHR20855:SF3">
    <property type="entry name" value="LD03007P"/>
    <property type="match status" value="1"/>
</dbReference>
<dbReference type="OrthoDB" id="9813689at2"/>
<sequence>MFHSKRGARAQTRGEERANTLSHGLGLVVALIGGPLLIMQAKLVGDTAFIIGASIFALSIIFMYLSSAIYHGLAVGQAKLTFRVIEHCAIFLLIAGTYTPILLGVLNGAWGWSLLILVWSIALLGIGLKLFAQHLPLALSTTLYLLMGWVIIIAIVPLIAVMPSAGIYWLLAGGISYTLGVVFFILDDRLPYAHFIWHLWVLAGTCCHYLAIYWYGA</sequence>
<feature type="binding site" evidence="7">
    <location>
        <position position="198"/>
    </location>
    <ligand>
        <name>Zn(2+)</name>
        <dbReference type="ChEBI" id="CHEBI:29105"/>
    </ligand>
</feature>
<dbReference type="GO" id="GO:0046872">
    <property type="term" value="F:metal ion binding"/>
    <property type="evidence" value="ECO:0007669"/>
    <property type="project" value="UniProtKB-KW"/>
</dbReference>
<dbReference type="GO" id="GO:0140911">
    <property type="term" value="F:pore-forming activity"/>
    <property type="evidence" value="ECO:0007669"/>
    <property type="project" value="InterPro"/>
</dbReference>
<evidence type="ECO:0000256" key="8">
    <source>
        <dbReference type="SAM" id="Phobius"/>
    </source>
</evidence>
<dbReference type="NCBIfam" id="TIGR01065">
    <property type="entry name" value="hlyIII"/>
    <property type="match status" value="1"/>
</dbReference>
<feature type="transmembrane region" description="Helical" evidence="8">
    <location>
        <begin position="21"/>
        <end position="41"/>
    </location>
</feature>
<evidence type="ECO:0000313" key="10">
    <source>
        <dbReference type="Proteomes" id="UP000243793"/>
    </source>
</evidence>
<dbReference type="Proteomes" id="UP000243793">
    <property type="component" value="Chromosome"/>
</dbReference>
<dbReference type="GO" id="GO:0005886">
    <property type="term" value="C:plasma membrane"/>
    <property type="evidence" value="ECO:0007669"/>
    <property type="project" value="UniProtKB-SubCell"/>
</dbReference>
<feature type="transmembrane region" description="Helical" evidence="8">
    <location>
        <begin position="143"/>
        <end position="161"/>
    </location>
</feature>
<feature type="transmembrane region" description="Helical" evidence="8">
    <location>
        <begin position="47"/>
        <end position="72"/>
    </location>
</feature>
<feature type="binding site" evidence="7">
    <location>
        <position position="71"/>
    </location>
    <ligand>
        <name>Zn(2+)</name>
        <dbReference type="ChEBI" id="CHEBI:29105"/>
    </ligand>
</feature>
<feature type="transmembrane region" description="Helical" evidence="8">
    <location>
        <begin position="167"/>
        <end position="186"/>
    </location>
</feature>
<dbReference type="Pfam" id="PF03006">
    <property type="entry name" value="HlyIII"/>
    <property type="match status" value="1"/>
</dbReference>
<keyword evidence="4 8" id="KW-0812">Transmembrane</keyword>
<keyword evidence="3" id="KW-1003">Cell membrane</keyword>
<dbReference type="InterPro" id="IPR005744">
    <property type="entry name" value="Hy-lIII"/>
</dbReference>
<evidence type="ECO:0000256" key="1">
    <source>
        <dbReference type="ARBA" id="ARBA00004651"/>
    </source>
</evidence>
<feature type="transmembrane region" description="Helical" evidence="8">
    <location>
        <begin position="195"/>
        <end position="215"/>
    </location>
</feature>
<evidence type="ECO:0000256" key="2">
    <source>
        <dbReference type="ARBA" id="ARBA00008488"/>
    </source>
</evidence>
<comment type="similarity">
    <text evidence="2">Belongs to the UPF0073 (Hly-III) family.</text>
</comment>
<keyword evidence="6 8" id="KW-0472">Membrane</keyword>
<keyword evidence="7" id="KW-0862">Zinc</keyword>
<reference evidence="10" key="1">
    <citation type="submission" date="2017-05" db="EMBL/GenBank/DDBJ databases">
        <authorList>
            <person name="Sung H."/>
        </authorList>
    </citation>
    <scope>NUCLEOTIDE SEQUENCE [LARGE SCALE GENOMIC DNA]</scope>
    <source>
        <strain evidence="10">AMac2203</strain>
    </source>
</reference>
<evidence type="ECO:0000256" key="7">
    <source>
        <dbReference type="PIRSR" id="PIRSR604254-1"/>
    </source>
</evidence>
<organism evidence="9 10">
    <name type="scientific">Oceanisphaera avium</name>
    <dbReference type="NCBI Taxonomy" id="1903694"/>
    <lineage>
        <taxon>Bacteria</taxon>
        <taxon>Pseudomonadati</taxon>
        <taxon>Pseudomonadota</taxon>
        <taxon>Gammaproteobacteria</taxon>
        <taxon>Aeromonadales</taxon>
        <taxon>Aeromonadaceae</taxon>
        <taxon>Oceanisphaera</taxon>
    </lineage>
</organism>
<evidence type="ECO:0000256" key="4">
    <source>
        <dbReference type="ARBA" id="ARBA00022692"/>
    </source>
</evidence>
<accession>A0A1Y0CWE1</accession>
<feature type="transmembrane region" description="Helical" evidence="8">
    <location>
        <begin position="84"/>
        <end position="103"/>
    </location>
</feature>
<feature type="binding site" evidence="7">
    <location>
        <position position="194"/>
    </location>
    <ligand>
        <name>Zn(2+)</name>
        <dbReference type="ChEBI" id="CHEBI:29105"/>
    </ligand>
</feature>
<name>A0A1Y0CWE1_9GAMM</name>
<keyword evidence="10" id="KW-1185">Reference proteome</keyword>
<dbReference type="RefSeq" id="WP_086962995.1">
    <property type="nucleotide sequence ID" value="NZ_CP021376.1"/>
</dbReference>
<protein>
    <submittedName>
        <fullName evidence="9">Hemolysin D</fullName>
    </submittedName>
</protein>
<proteinExistence type="inferred from homology"/>
<evidence type="ECO:0000256" key="3">
    <source>
        <dbReference type="ARBA" id="ARBA00022475"/>
    </source>
</evidence>
<dbReference type="AlphaFoldDB" id="A0A1Y0CWE1"/>
<evidence type="ECO:0000256" key="6">
    <source>
        <dbReference type="ARBA" id="ARBA00023136"/>
    </source>
</evidence>
<dbReference type="InterPro" id="IPR004254">
    <property type="entry name" value="AdipoR/HlyIII-related"/>
</dbReference>
<keyword evidence="7" id="KW-0479">Metal-binding</keyword>
<feature type="transmembrane region" description="Helical" evidence="8">
    <location>
        <begin position="109"/>
        <end position="131"/>
    </location>
</feature>